<organism evidence="18 19">
    <name type="scientific">Pandoraea iniqua</name>
    <dbReference type="NCBI Taxonomy" id="2508288"/>
    <lineage>
        <taxon>Bacteria</taxon>
        <taxon>Pseudomonadati</taxon>
        <taxon>Pseudomonadota</taxon>
        <taxon>Betaproteobacteria</taxon>
        <taxon>Burkholderiales</taxon>
        <taxon>Burkholderiaceae</taxon>
        <taxon>Pandoraea</taxon>
    </lineage>
</organism>
<keyword evidence="19" id="KW-1185">Reference proteome</keyword>
<sequence length="458" mass="48991">MPKTNLATFATSTTFAALAPWPLRAMQLGAALCFAFSNAAHADLSLLQPPRALTGGAPLQLTLLVTQDAPGRKTVKLPDEIVVRISNDDFKPTLLHLKRAAVVPAQVTLSNGQFRRIAYAAELPKELRGTVRLEPVDWDASITTIVLDRAAPAEPMVAAAPAVASGAAVAAAAAGTGSASVAAAADAASAANATAAPGTPGTSTAPASATADAVAPTADTEFARISSHEPMYIAFGKNGDANARFQLSFKFHILKPDNPSSKSFLDNLYFGYTQLSIWDLEAESAPFRDSNYRPSLFYYIPDTGVRAGWFSSLGVAAGVEHESNGKAGPDSRSINTVFVKPIFTFGDPAEYHWTVAPKLYAYVEKADNPDIQNYRGYMDLLVLWGKPNGWQVGATLRKGMKRNYGSVDVQVTYPLGKLISGAGGYIWIGYFTGYGEDLLDYNRHSPSQVRIGYSVFRW</sequence>
<keyword evidence="14 17" id="KW-0998">Cell outer membrane</keyword>
<evidence type="ECO:0000256" key="16">
    <source>
        <dbReference type="PIRSR" id="PIRSR603187-2"/>
    </source>
</evidence>
<comment type="function">
    <text evidence="17">Hydrolysis of phosphatidylcholine with phospholipase A2 (EC 3.1.1.4) and phospholipase A1 (EC 3.1.1.32) activities.</text>
</comment>
<evidence type="ECO:0000313" key="19">
    <source>
        <dbReference type="Proteomes" id="UP000333828"/>
    </source>
</evidence>
<evidence type="ECO:0000256" key="14">
    <source>
        <dbReference type="ARBA" id="ARBA00023237"/>
    </source>
</evidence>
<dbReference type="Gene3D" id="2.40.230.10">
    <property type="entry name" value="Phospholipase A1"/>
    <property type="match status" value="1"/>
</dbReference>
<dbReference type="PRINTS" id="PR01486">
    <property type="entry name" value="PHPHLIPASEA1"/>
</dbReference>
<evidence type="ECO:0000256" key="15">
    <source>
        <dbReference type="PIRSR" id="PIRSR603187-1"/>
    </source>
</evidence>
<keyword evidence="11 17" id="KW-0442">Lipid degradation</keyword>
<comment type="subunit">
    <text evidence="4 17">Homodimer; dimerization is reversible, and the dimeric form is the active one.</text>
</comment>
<keyword evidence="8 17" id="KW-0732">Signal</keyword>
<dbReference type="EC" id="3.1.1.4" evidence="17"/>
<dbReference type="Pfam" id="PF02253">
    <property type="entry name" value="PLA1"/>
    <property type="match status" value="1"/>
</dbReference>
<comment type="catalytic activity">
    <reaction evidence="2 17">
        <text>a 1,2-diacyl-sn-glycero-3-phosphocholine + H2O = a 1-acyl-sn-glycero-3-phosphocholine + a fatty acid + H(+)</text>
        <dbReference type="Rhea" id="RHEA:15801"/>
        <dbReference type="ChEBI" id="CHEBI:15377"/>
        <dbReference type="ChEBI" id="CHEBI:15378"/>
        <dbReference type="ChEBI" id="CHEBI:28868"/>
        <dbReference type="ChEBI" id="CHEBI:57643"/>
        <dbReference type="ChEBI" id="CHEBI:58168"/>
        <dbReference type="EC" id="3.1.1.4"/>
    </reaction>
</comment>
<dbReference type="CDD" id="cd00541">
    <property type="entry name" value="OMPLA"/>
    <property type="match status" value="1"/>
</dbReference>
<dbReference type="InterPro" id="IPR003187">
    <property type="entry name" value="PLipase_A1"/>
</dbReference>
<dbReference type="GO" id="GO:0004623">
    <property type="term" value="F:phospholipase A2 activity"/>
    <property type="evidence" value="ECO:0007669"/>
    <property type="project" value="UniProtKB-EC"/>
</dbReference>
<evidence type="ECO:0000256" key="17">
    <source>
        <dbReference type="RuleBase" id="RU366027"/>
    </source>
</evidence>
<evidence type="ECO:0000256" key="4">
    <source>
        <dbReference type="ARBA" id="ARBA00011702"/>
    </source>
</evidence>
<keyword evidence="9 17" id="KW-0378">Hydrolase</keyword>
<keyword evidence="10 16" id="KW-0106">Calcium</keyword>
<dbReference type="EC" id="3.1.1.32" evidence="17"/>
<dbReference type="RefSeq" id="WP_254439649.1">
    <property type="nucleotide sequence ID" value="NZ_CABPSI010000004.1"/>
</dbReference>
<keyword evidence="12 17" id="KW-0443">Lipid metabolism</keyword>
<feature type="active site" description="Nucleophile" evidence="15">
    <location>
        <position position="323"/>
    </location>
</feature>
<evidence type="ECO:0000256" key="11">
    <source>
        <dbReference type="ARBA" id="ARBA00022963"/>
    </source>
</evidence>
<evidence type="ECO:0000256" key="2">
    <source>
        <dbReference type="ARBA" id="ARBA00001604"/>
    </source>
</evidence>
<comment type="cofactor">
    <cofactor evidence="17">
        <name>Ca(2+)</name>
        <dbReference type="ChEBI" id="CHEBI:29108"/>
    </cofactor>
    <text evidence="17">Binds 1 Ca(2+) ion per monomer. In the dimeric form the Ca(2+) is bound by different amino acids with binding of each Ca(2+) shared with ligands coming from each monomer. The Ca(2+) ion may have a role in catalysis.</text>
</comment>
<keyword evidence="13" id="KW-0472">Membrane</keyword>
<feature type="chain" id="PRO_5023028108" description="Phospholipase A1" evidence="17">
    <location>
        <begin position="43"/>
        <end position="458"/>
    </location>
</feature>
<evidence type="ECO:0000256" key="8">
    <source>
        <dbReference type="ARBA" id="ARBA00022729"/>
    </source>
</evidence>
<evidence type="ECO:0000256" key="3">
    <source>
        <dbReference type="ARBA" id="ARBA00010525"/>
    </source>
</evidence>
<evidence type="ECO:0000256" key="7">
    <source>
        <dbReference type="ARBA" id="ARBA00022723"/>
    </source>
</evidence>
<evidence type="ECO:0000256" key="10">
    <source>
        <dbReference type="ARBA" id="ARBA00022837"/>
    </source>
</evidence>
<comment type="subcellular location">
    <subcellularLocation>
        <location evidence="17">Cell outer membrane</location>
        <topology evidence="17">Multi-pass membrane protein</topology>
    </subcellularLocation>
    <text evidence="17">One of the very few enzymes located there.</text>
</comment>
<feature type="signal peptide" evidence="17">
    <location>
        <begin position="1"/>
        <end position="42"/>
    </location>
</feature>
<evidence type="ECO:0000256" key="5">
    <source>
        <dbReference type="ARBA" id="ARBA00022452"/>
    </source>
</evidence>
<proteinExistence type="inferred from homology"/>
<comment type="similarity">
    <text evidence="3 17">Belongs to the phospholipase A1 family.</text>
</comment>
<feature type="binding site" description="in dimeric form" evidence="16">
    <location>
        <position position="331"/>
    </location>
    <ligand>
        <name>Ca(2+)</name>
        <dbReference type="ChEBI" id="CHEBI:29108"/>
        <label>1</label>
    </ligand>
</feature>
<evidence type="ECO:0000256" key="6">
    <source>
        <dbReference type="ARBA" id="ARBA00022692"/>
    </source>
</evidence>
<dbReference type="AlphaFoldDB" id="A0A5E4XW18"/>
<dbReference type="SUPFAM" id="SSF56931">
    <property type="entry name" value="Outer membrane phospholipase A (OMPLA)"/>
    <property type="match status" value="1"/>
</dbReference>
<name>A0A5E4XW18_9BURK</name>
<gene>
    <name evidence="18" type="ORF">PIN31115_04101</name>
</gene>
<keyword evidence="7 16" id="KW-0479">Metal-binding</keyword>
<feature type="binding site" description="in dimeric form" evidence="16">
    <location>
        <position position="367"/>
    </location>
    <ligand>
        <name>Ca(2+)</name>
        <dbReference type="ChEBI" id="CHEBI:29108"/>
        <label>1</label>
    </ligand>
</feature>
<accession>A0A5E4XW18</accession>
<feature type="active site" description="Proton acceptor" evidence="15">
    <location>
        <position position="321"/>
    </location>
</feature>
<keyword evidence="6" id="KW-0812">Transmembrane</keyword>
<protein>
    <recommendedName>
        <fullName evidence="17">Phospholipase A1</fullName>
        <ecNumber evidence="17">3.1.1.32</ecNumber>
        <ecNumber evidence="17">3.1.1.4</ecNumber>
    </recommendedName>
    <alternativeName>
        <fullName evidence="17">Phosphatidylcholine 1-acylhydrolase</fullName>
    </alternativeName>
</protein>
<dbReference type="GO" id="GO:0016042">
    <property type="term" value="P:lipid catabolic process"/>
    <property type="evidence" value="ECO:0007669"/>
    <property type="project" value="UniProtKB-KW"/>
</dbReference>
<evidence type="ECO:0000256" key="13">
    <source>
        <dbReference type="ARBA" id="ARBA00023136"/>
    </source>
</evidence>
<evidence type="ECO:0000256" key="12">
    <source>
        <dbReference type="ARBA" id="ARBA00023098"/>
    </source>
</evidence>
<dbReference type="PANTHER" id="PTHR40457">
    <property type="entry name" value="PHOSPHOLIPASE A1"/>
    <property type="match status" value="1"/>
</dbReference>
<evidence type="ECO:0000256" key="9">
    <source>
        <dbReference type="ARBA" id="ARBA00022801"/>
    </source>
</evidence>
<keyword evidence="5" id="KW-1134">Transmembrane beta strand</keyword>
<dbReference type="GO" id="GO:0008970">
    <property type="term" value="F:phospholipase A1 activity"/>
    <property type="evidence" value="ECO:0007669"/>
    <property type="project" value="UniProtKB-EC"/>
</dbReference>
<evidence type="ECO:0000256" key="1">
    <source>
        <dbReference type="ARBA" id="ARBA00000111"/>
    </source>
</evidence>
<dbReference type="GO" id="GO:0046872">
    <property type="term" value="F:metal ion binding"/>
    <property type="evidence" value="ECO:0007669"/>
    <property type="project" value="UniProtKB-KW"/>
</dbReference>
<dbReference type="GO" id="GO:0009279">
    <property type="term" value="C:cell outer membrane"/>
    <property type="evidence" value="ECO:0007669"/>
    <property type="project" value="UniProtKB-SubCell"/>
</dbReference>
<reference evidence="18 19" key="1">
    <citation type="submission" date="2019-08" db="EMBL/GenBank/DDBJ databases">
        <authorList>
            <person name="Peeters C."/>
        </authorList>
    </citation>
    <scope>NUCLEOTIDE SEQUENCE [LARGE SCALE GENOMIC DNA]</scope>
    <source>
        <strain evidence="18 19">LMG 31115</strain>
    </source>
</reference>
<comment type="catalytic activity">
    <reaction evidence="1 17">
        <text>a 1,2-diacyl-sn-glycero-3-phosphocholine + H2O = a 2-acyl-sn-glycero-3-phosphocholine + a fatty acid + H(+)</text>
        <dbReference type="Rhea" id="RHEA:18689"/>
        <dbReference type="ChEBI" id="CHEBI:15377"/>
        <dbReference type="ChEBI" id="CHEBI:15378"/>
        <dbReference type="ChEBI" id="CHEBI:28868"/>
        <dbReference type="ChEBI" id="CHEBI:57643"/>
        <dbReference type="ChEBI" id="CHEBI:57875"/>
        <dbReference type="EC" id="3.1.1.32"/>
    </reaction>
</comment>
<dbReference type="PANTHER" id="PTHR40457:SF1">
    <property type="entry name" value="PHOSPHOLIPASE A1"/>
    <property type="match status" value="1"/>
</dbReference>
<evidence type="ECO:0000313" key="18">
    <source>
        <dbReference type="EMBL" id="VVE40255.1"/>
    </source>
</evidence>
<dbReference type="Proteomes" id="UP000333828">
    <property type="component" value="Unassembled WGS sequence"/>
</dbReference>
<dbReference type="EMBL" id="CABPSI010000004">
    <property type="protein sequence ID" value="VVE40255.1"/>
    <property type="molecule type" value="Genomic_DNA"/>
</dbReference>
<dbReference type="InterPro" id="IPR036541">
    <property type="entry name" value="PLipase_A1_sf"/>
</dbReference>
<feature type="binding site" description="in dimeric form" evidence="16">
    <location>
        <position position="284"/>
    </location>
    <ligand>
        <name>Ca(2+)</name>
        <dbReference type="ChEBI" id="CHEBI:29108"/>
        <label>1</label>
    </ligand>
</feature>